<evidence type="ECO:0000313" key="1">
    <source>
        <dbReference type="EMBL" id="KKF11517.1"/>
    </source>
</evidence>
<dbReference type="EMBL" id="KQ042687">
    <property type="protein sequence ID" value="KKF11517.1"/>
    <property type="molecule type" value="Genomic_DNA"/>
</dbReference>
<protein>
    <submittedName>
        <fullName evidence="1">Uncharacterized protein</fullName>
    </submittedName>
</protein>
<dbReference type="AlphaFoldDB" id="A0A0F8BLB0"/>
<gene>
    <name evidence="1" type="ORF">EH28_00531</name>
</gene>
<organism evidence="1">
    <name type="scientific">Larimichthys crocea</name>
    <name type="common">Large yellow croaker</name>
    <name type="synonym">Pseudosciaena crocea</name>
    <dbReference type="NCBI Taxonomy" id="215358"/>
    <lineage>
        <taxon>Eukaryota</taxon>
        <taxon>Metazoa</taxon>
        <taxon>Chordata</taxon>
        <taxon>Craniata</taxon>
        <taxon>Vertebrata</taxon>
        <taxon>Euteleostomi</taxon>
        <taxon>Actinopterygii</taxon>
        <taxon>Neopterygii</taxon>
        <taxon>Teleostei</taxon>
        <taxon>Neoteleostei</taxon>
        <taxon>Acanthomorphata</taxon>
        <taxon>Eupercaria</taxon>
        <taxon>Sciaenidae</taxon>
        <taxon>Larimichthys</taxon>
    </lineage>
</organism>
<name>A0A0F8BLB0_LARCR</name>
<sequence length="106" mass="12005">MRKMLIAVQSPIKLPAMIEALSRAVGNLNEAVHRNMDNIAVLDRNNMDNITALNRKVDDVTEPMNRNMVTITGSMENIKNNQDMGYIMEKLTVLQRQMDRFGDQAG</sequence>
<accession>A0A0F8BLB0</accession>
<reference evidence="1" key="1">
    <citation type="journal article" date="2015" name="PLoS Genet.">
        <title>Genome Sequencing of the Perciform Fish Larimichthys crocea Provides Insights into Molecular and Genetic Mechanisms of Stress Adaptation.</title>
        <authorList>
            <person name="Ao J."/>
            <person name="Mu Y."/>
            <person name="Xiang L.X."/>
            <person name="Fan D."/>
            <person name="Feng M."/>
            <person name="Zhang S."/>
            <person name="Shi Q."/>
            <person name="Zhu L.Y."/>
            <person name="Li T."/>
            <person name="Ding Y."/>
            <person name="Nie L."/>
            <person name="Li Q."/>
            <person name="Dong W.R."/>
            <person name="Jiang L."/>
            <person name="Sun B."/>
            <person name="Zhang X."/>
            <person name="Li M."/>
            <person name="Zhang H.Q."/>
            <person name="Xie S."/>
            <person name="Zhu Y."/>
            <person name="Jiang X."/>
            <person name="Wang X."/>
            <person name="Mu P."/>
            <person name="Chen W."/>
            <person name="Yue Z."/>
            <person name="Wang Z."/>
            <person name="Wang J."/>
            <person name="Shao J.Z."/>
            <person name="Chen X."/>
        </authorList>
    </citation>
    <scope>NUCLEOTIDE SEQUENCE [LARGE SCALE GENOMIC DNA]</scope>
    <source>
        <strain evidence="1">SSNF</strain>
        <tissue evidence="1">Blood</tissue>
    </source>
</reference>
<proteinExistence type="predicted"/>